<dbReference type="AlphaFoldDB" id="A0A2N5XW94"/>
<sequence>MMSILWGNSFAAFMVVTIFLGGGAAWMSGRGIALSWRPVTQMILYMALLTAAVRFLHFALYEGELLSLQYYLINFAILLTICWLGFRFTRTNQMVRQYHWLYEKVSPLSWKERNT</sequence>
<name>A0A2N5XW94_9HYPH</name>
<proteinExistence type="predicted"/>
<gene>
    <name evidence="3" type="ORF">C0081_00615</name>
</gene>
<feature type="transmembrane region" description="Helical" evidence="1">
    <location>
        <begin position="39"/>
        <end position="56"/>
    </location>
</feature>
<organism evidence="3 4">
    <name type="scientific">Cohaesibacter celericrescens</name>
    <dbReference type="NCBI Taxonomy" id="2067669"/>
    <lineage>
        <taxon>Bacteria</taxon>
        <taxon>Pseudomonadati</taxon>
        <taxon>Pseudomonadota</taxon>
        <taxon>Alphaproteobacteria</taxon>
        <taxon>Hyphomicrobiales</taxon>
        <taxon>Cohaesibacteraceae</taxon>
    </lineage>
</organism>
<reference evidence="3 4" key="1">
    <citation type="submission" date="2018-01" db="EMBL/GenBank/DDBJ databases">
        <title>The draft genome sequence of Cohaesibacter sp. H1304.</title>
        <authorList>
            <person name="Wang N.-N."/>
            <person name="Du Z.-J."/>
        </authorList>
    </citation>
    <scope>NUCLEOTIDE SEQUENCE [LARGE SCALE GENOMIC DNA]</scope>
    <source>
        <strain evidence="3 4">H1304</strain>
    </source>
</reference>
<dbReference type="Pfam" id="PF21741">
    <property type="entry name" value="DUF6867"/>
    <property type="match status" value="1"/>
</dbReference>
<evidence type="ECO:0000256" key="1">
    <source>
        <dbReference type="SAM" id="Phobius"/>
    </source>
</evidence>
<protein>
    <recommendedName>
        <fullName evidence="2">DUF6867 domain-containing protein</fullName>
    </recommendedName>
</protein>
<keyword evidence="1" id="KW-0812">Transmembrane</keyword>
<feature type="domain" description="DUF6867" evidence="2">
    <location>
        <begin position="9"/>
        <end position="113"/>
    </location>
</feature>
<evidence type="ECO:0000259" key="2">
    <source>
        <dbReference type="Pfam" id="PF21741"/>
    </source>
</evidence>
<keyword evidence="1" id="KW-1133">Transmembrane helix</keyword>
<evidence type="ECO:0000313" key="3">
    <source>
        <dbReference type="EMBL" id="PLW78783.1"/>
    </source>
</evidence>
<dbReference type="OrthoDB" id="9806174at2"/>
<comment type="caution">
    <text evidence="3">The sequence shown here is derived from an EMBL/GenBank/DDBJ whole genome shotgun (WGS) entry which is preliminary data.</text>
</comment>
<keyword evidence="1" id="KW-0472">Membrane</keyword>
<dbReference type="InterPro" id="IPR049201">
    <property type="entry name" value="DUF6867"/>
</dbReference>
<accession>A0A2N5XW94</accession>
<evidence type="ECO:0000313" key="4">
    <source>
        <dbReference type="Proteomes" id="UP000234881"/>
    </source>
</evidence>
<dbReference type="Proteomes" id="UP000234881">
    <property type="component" value="Unassembled WGS sequence"/>
</dbReference>
<keyword evidence="4" id="KW-1185">Reference proteome</keyword>
<feature type="transmembrane region" description="Helical" evidence="1">
    <location>
        <begin position="6"/>
        <end position="27"/>
    </location>
</feature>
<dbReference type="EMBL" id="PKUQ01000001">
    <property type="protein sequence ID" value="PLW78783.1"/>
    <property type="molecule type" value="Genomic_DNA"/>
</dbReference>
<feature type="transmembrane region" description="Helical" evidence="1">
    <location>
        <begin position="68"/>
        <end position="86"/>
    </location>
</feature>